<evidence type="ECO:0000256" key="2">
    <source>
        <dbReference type="SAM" id="MobiDB-lite"/>
    </source>
</evidence>
<accession>A8B7C8</accession>
<reference evidence="3 4" key="1">
    <citation type="journal article" date="2007" name="Science">
        <title>Genomic minimalism in the early diverging intestinal parasite Giardia lamblia.</title>
        <authorList>
            <person name="Morrison H.G."/>
            <person name="McArthur A.G."/>
            <person name="Gillin F.D."/>
            <person name="Aley S.B."/>
            <person name="Adam R.D."/>
            <person name="Olsen G.J."/>
            <person name="Best A.A."/>
            <person name="Cande W.Z."/>
            <person name="Chen F."/>
            <person name="Cipriano M.J."/>
            <person name="Davids B.J."/>
            <person name="Dawson S.C."/>
            <person name="Elmendorf H.G."/>
            <person name="Hehl A.B."/>
            <person name="Holder M.E."/>
            <person name="Huse S.M."/>
            <person name="Kim U.U."/>
            <person name="Lasek-Nesselquist E."/>
            <person name="Manning G."/>
            <person name="Nigam A."/>
            <person name="Nixon J.E."/>
            <person name="Palm D."/>
            <person name="Passamaneck N.E."/>
            <person name="Prabhu A."/>
            <person name="Reich C.I."/>
            <person name="Reiner D.S."/>
            <person name="Samuelson J."/>
            <person name="Svard S.G."/>
            <person name="Sogin M.L."/>
        </authorList>
    </citation>
    <scope>NUCLEOTIDE SEQUENCE [LARGE SCALE GENOMIC DNA]</scope>
    <source>
        <strain evidence="3 4">WB C6</strain>
    </source>
</reference>
<dbReference type="HOGENOM" id="CLU_786290_0_0_1"/>
<proteinExistence type="predicted"/>
<feature type="coiled-coil region" evidence="1">
    <location>
        <begin position="193"/>
        <end position="241"/>
    </location>
</feature>
<protein>
    <submittedName>
        <fullName evidence="3">Uncharacterized protein</fullName>
    </submittedName>
</protein>
<feature type="region of interest" description="Disordered" evidence="2">
    <location>
        <begin position="273"/>
        <end position="321"/>
    </location>
</feature>
<dbReference type="KEGG" id="gla:GL50803_0016729"/>
<feature type="compositionally biased region" description="Polar residues" evidence="2">
    <location>
        <begin position="273"/>
        <end position="290"/>
    </location>
</feature>
<organism evidence="3 4">
    <name type="scientific">Giardia intestinalis (strain ATCC 50803 / WB clone C6)</name>
    <name type="common">Giardia lamblia</name>
    <dbReference type="NCBI Taxonomy" id="184922"/>
    <lineage>
        <taxon>Eukaryota</taxon>
        <taxon>Metamonada</taxon>
        <taxon>Diplomonadida</taxon>
        <taxon>Hexamitidae</taxon>
        <taxon>Giardiinae</taxon>
        <taxon>Giardia</taxon>
    </lineage>
</organism>
<dbReference type="RefSeq" id="XP_001709197.1">
    <property type="nucleotide sequence ID" value="XM_001709145.1"/>
</dbReference>
<dbReference type="EMBL" id="AACB03000005">
    <property type="protein sequence ID" value="KAE8301733.1"/>
    <property type="molecule type" value="Genomic_DNA"/>
</dbReference>
<comment type="caution">
    <text evidence="3">The sequence shown here is derived from an EMBL/GenBank/DDBJ whole genome shotgun (WGS) entry which is preliminary data.</text>
</comment>
<dbReference type="VEuPathDB" id="GiardiaDB:GL50803_16729"/>
<evidence type="ECO:0000256" key="1">
    <source>
        <dbReference type="SAM" id="Coils"/>
    </source>
</evidence>
<evidence type="ECO:0000313" key="3">
    <source>
        <dbReference type="EMBL" id="KAE8301733.1"/>
    </source>
</evidence>
<dbReference type="Proteomes" id="UP000001548">
    <property type="component" value="Unassembled WGS sequence"/>
</dbReference>
<dbReference type="AlphaFoldDB" id="A8B7C8"/>
<sequence length="353" mass="40531">MTDEVAALAADQVEELQEVNEASKSLLERTKLLELRAIKAEDERDIISTLLVSRCNDIEAKHLTLITELREKIEDLEAEKYLLMKKFQERIESVEKNRTDVVDKLKGQLADVEKDRDSILDNFRAKCKELEDMEKLYSQEAMDEKIKEIEKSKEKALHDYRKHLKSVETDRDYLINDLTRRFEKANQDLSYLIELIEKLLMLHQIRLAETENQRDVLIAKLKKRLAENQNLSDRLANLKALLATHGDAEFLALSKRASDAEFKRSLQGGAFPTTQSLSAKGQSAKHQLSTDSKKKRRSKDKHKSRSDDALDSEETPSLSYKASAEAQAIEDSLSFDMMNAFDANYLYLLAYNG</sequence>
<gene>
    <name evidence="3" type="ORF">GL50803_0016729</name>
</gene>
<feature type="compositionally biased region" description="Basic residues" evidence="2">
    <location>
        <begin position="293"/>
        <end position="304"/>
    </location>
</feature>
<dbReference type="OMA" id="CNDIEAK"/>
<keyword evidence="1" id="KW-0175">Coiled coil</keyword>
<evidence type="ECO:0000313" key="4">
    <source>
        <dbReference type="Proteomes" id="UP000001548"/>
    </source>
</evidence>
<feature type="coiled-coil region" evidence="1">
    <location>
        <begin position="59"/>
        <end position="140"/>
    </location>
</feature>
<name>A8B7C8_GIAIC</name>
<keyword evidence="4" id="KW-1185">Reference proteome</keyword>
<dbReference type="GeneID" id="5702118"/>